<dbReference type="AlphaFoldDB" id="A0A2V3IP13"/>
<dbReference type="InterPro" id="IPR027417">
    <property type="entry name" value="P-loop_NTPase"/>
</dbReference>
<dbReference type="SUPFAM" id="SSF52540">
    <property type="entry name" value="P-loop containing nucleoside triphosphate hydrolases"/>
    <property type="match status" value="1"/>
</dbReference>
<dbReference type="Gene3D" id="3.40.50.300">
    <property type="entry name" value="P-loop containing nucleotide triphosphate hydrolases"/>
    <property type="match status" value="1"/>
</dbReference>
<dbReference type="EMBL" id="NBIV01000110">
    <property type="protein sequence ID" value="PXF43804.1"/>
    <property type="molecule type" value="Genomic_DNA"/>
</dbReference>
<organism evidence="1 2">
    <name type="scientific">Gracilariopsis chorda</name>
    <dbReference type="NCBI Taxonomy" id="448386"/>
    <lineage>
        <taxon>Eukaryota</taxon>
        <taxon>Rhodophyta</taxon>
        <taxon>Florideophyceae</taxon>
        <taxon>Rhodymeniophycidae</taxon>
        <taxon>Gracilariales</taxon>
        <taxon>Gracilariaceae</taxon>
        <taxon>Gracilariopsis</taxon>
    </lineage>
</organism>
<accession>A0A2V3IP13</accession>
<gene>
    <name evidence="1" type="ORF">BWQ96_06425</name>
</gene>
<dbReference type="OrthoDB" id="406981at2759"/>
<evidence type="ECO:0000313" key="1">
    <source>
        <dbReference type="EMBL" id="PXF43804.1"/>
    </source>
</evidence>
<proteinExistence type="predicted"/>
<comment type="caution">
    <text evidence="1">The sequence shown here is derived from an EMBL/GenBank/DDBJ whole genome shotgun (WGS) entry which is preliminary data.</text>
</comment>
<sequence>MGYVYLNVSDAVLEQQKTLCQYRLDADRTIVVHMHIPKSGGTAFALALKSECICNKIPRPQKGYCRECPNVIPDASLPVTIFTQNLWTSQNYSFRPPYSANCRTFNASSRWFGFPKKNRTFTFYSQSRLTSGWPCGVHVSYARLRECCHRLELPGIKHVIVTLFRDPLARFVSEFFQVAYNRIDITSWDWCMRPEFPLSMTQFFGMPVSYPFQSRMTKLLSGSPVQTGAAGEDWTKPGVRDEALRRALGVVHSTEDFLFGLAEELDLTLELFQFVFRRTFKAPSTCHSHQNASGCGKVELGLHDLHGNPMSLNTEQERLFAENNREDRITYDTAARIFYERIEAMRSLQVLGSDLAINRRCASITSL</sequence>
<dbReference type="Proteomes" id="UP000247409">
    <property type="component" value="Unassembled WGS sequence"/>
</dbReference>
<evidence type="ECO:0000313" key="2">
    <source>
        <dbReference type="Proteomes" id="UP000247409"/>
    </source>
</evidence>
<name>A0A2V3IP13_9FLOR</name>
<reference evidence="1 2" key="1">
    <citation type="journal article" date="2018" name="Mol. Biol. Evol.">
        <title>Analysis of the draft genome of the red seaweed Gracilariopsis chorda provides insights into genome size evolution in Rhodophyta.</title>
        <authorList>
            <person name="Lee J."/>
            <person name="Yang E.C."/>
            <person name="Graf L."/>
            <person name="Yang J.H."/>
            <person name="Qiu H."/>
            <person name="Zel Zion U."/>
            <person name="Chan C.X."/>
            <person name="Stephens T.G."/>
            <person name="Weber A.P.M."/>
            <person name="Boo G.H."/>
            <person name="Boo S.M."/>
            <person name="Kim K.M."/>
            <person name="Shin Y."/>
            <person name="Jung M."/>
            <person name="Lee S.J."/>
            <person name="Yim H.S."/>
            <person name="Lee J.H."/>
            <person name="Bhattacharya D."/>
            <person name="Yoon H.S."/>
        </authorList>
    </citation>
    <scope>NUCLEOTIDE SEQUENCE [LARGE SCALE GENOMIC DNA]</scope>
    <source>
        <strain evidence="1 2">SKKU-2015</strain>
        <tissue evidence="1">Whole body</tissue>
    </source>
</reference>
<protein>
    <submittedName>
        <fullName evidence="1">Uncharacterized protein</fullName>
    </submittedName>
</protein>
<keyword evidence="2" id="KW-1185">Reference proteome</keyword>